<organism evidence="3 4">
    <name type="scientific">Saprolegnia diclina (strain VS20)</name>
    <dbReference type="NCBI Taxonomy" id="1156394"/>
    <lineage>
        <taxon>Eukaryota</taxon>
        <taxon>Sar</taxon>
        <taxon>Stramenopiles</taxon>
        <taxon>Oomycota</taxon>
        <taxon>Saprolegniomycetes</taxon>
        <taxon>Saprolegniales</taxon>
        <taxon>Saprolegniaceae</taxon>
        <taxon>Saprolegnia</taxon>
    </lineage>
</organism>
<dbReference type="Gene3D" id="2.30.29.30">
    <property type="entry name" value="Pleckstrin-homology domain (PH domain)/Phosphotyrosine-binding domain (PTB)"/>
    <property type="match status" value="3"/>
</dbReference>
<reference evidence="3 4" key="1">
    <citation type="submission" date="2012-04" db="EMBL/GenBank/DDBJ databases">
        <title>The Genome Sequence of Saprolegnia declina VS20.</title>
        <authorList>
            <consortium name="The Broad Institute Genome Sequencing Platform"/>
            <person name="Russ C."/>
            <person name="Nusbaum C."/>
            <person name="Tyler B."/>
            <person name="van West P."/>
            <person name="Dieguez-Uribeondo J."/>
            <person name="de Bruijn I."/>
            <person name="Tripathy S."/>
            <person name="Jiang R."/>
            <person name="Young S.K."/>
            <person name="Zeng Q."/>
            <person name="Gargeya S."/>
            <person name="Fitzgerald M."/>
            <person name="Haas B."/>
            <person name="Abouelleil A."/>
            <person name="Alvarado L."/>
            <person name="Arachchi H.M."/>
            <person name="Berlin A."/>
            <person name="Chapman S.B."/>
            <person name="Goldberg J."/>
            <person name="Griggs A."/>
            <person name="Gujja S."/>
            <person name="Hansen M."/>
            <person name="Howarth C."/>
            <person name="Imamovic A."/>
            <person name="Larimer J."/>
            <person name="McCowen C."/>
            <person name="Montmayeur A."/>
            <person name="Murphy C."/>
            <person name="Neiman D."/>
            <person name="Pearson M."/>
            <person name="Priest M."/>
            <person name="Roberts A."/>
            <person name="Saif S."/>
            <person name="Shea T."/>
            <person name="Sisk P."/>
            <person name="Sykes S."/>
            <person name="Wortman J."/>
            <person name="Nusbaum C."/>
            <person name="Birren B."/>
        </authorList>
    </citation>
    <scope>NUCLEOTIDE SEQUENCE [LARGE SCALE GENOMIC DNA]</scope>
    <source>
        <strain evidence="3 4">VS20</strain>
    </source>
</reference>
<dbReference type="AlphaFoldDB" id="T0RBP4"/>
<dbReference type="VEuPathDB" id="FungiDB:SDRG_12615"/>
<sequence length="909" mass="101816">MRDDFYSGFLLRGHAPRAKSTKDINAQYNDPSLLEMLGVKFAAPSAPELHLAPMRLFFVLTPSRMDYYLVDPRPKFKLPISGSFAFNRSTEVALCSEMWPGLPPHTFCITTDGQSLVLTAKSHADMSAWLTHLQATLAQFPFVLRSILLKKSDKYPWKPWTKRHVELGETCVSYATAAPGAKFVRNHVRLTAHAYLQDLPPTKVHAFVFGIATAHTTLTFAAETDEEKQQWMTELEVRILRHKVLQHRHLKASEFAGYVDVRSAATKHWRRLYCTLQNGVVILKANEKRMGAKSKIYLEMILKVLPSTPTARAHAFTIQRFGAPDVYVAAFSATEKDTWLRRLATARSDAKDAPSLAFERDIHALLQTTGYVHVTVHAHERLELLLEQWHERIVTCNTLDHVPRGSVLVRLKDESGKHQAFDVMWHALRTKSRPVKLTFRVPICKDGILRVHTSTPVSQWVPRRCRVADGNWTVDALAPADASSLPLIAWPLRACSVNLVHDYNAHFEDDVPNCFYIEYTPLPPTRALVAGAPTALPSTTLLVSAASAADCVLWLAILRLEIGIARGDPTLTPSAPTRTERRRQSLLDQTKKVAELLYGVDHRPKVPERASTESLPPPAPTEPEVDTSGRGKAGSDNEDDDDDDDDDGPSLGEKVARALVTVPLQYMAETKEKMTELLATRLAAKKAQLLATQEVQDLVAFSHKVQVRVAPLAKSVRQQSRRVSRSCVRQLVELKDAMRVPDPTTNPRFDGTKRYLQASVRGTSAKHIEASTRKKTDRFEAAQVVIQQFLQQTTCGEPTTPGTNAVSESAPLAMETARRFFDQVASQHGKDKAPYLQLLDLLRLLCGRASTPTSAVDSFEAEIDRLESVHEITYSLPKLRFLQIATETIRDPELIDTIEWYARGHMLYM</sequence>
<dbReference type="RefSeq" id="XP_008616912.1">
    <property type="nucleotide sequence ID" value="XM_008618690.1"/>
</dbReference>
<dbReference type="OrthoDB" id="77106at2759"/>
<dbReference type="EMBL" id="JH767182">
    <property type="protein sequence ID" value="EQC29608.1"/>
    <property type="molecule type" value="Genomic_DNA"/>
</dbReference>
<dbReference type="PROSITE" id="PS50003">
    <property type="entry name" value="PH_DOMAIN"/>
    <property type="match status" value="3"/>
</dbReference>
<dbReference type="InParanoid" id="T0RBP4"/>
<gene>
    <name evidence="3" type="ORF">SDRG_12615</name>
</gene>
<name>T0RBP4_SAPDV</name>
<feature type="compositionally biased region" description="Basic and acidic residues" evidence="1">
    <location>
        <begin position="598"/>
        <end position="611"/>
    </location>
</feature>
<feature type="compositionally biased region" description="Acidic residues" evidence="1">
    <location>
        <begin position="636"/>
        <end position="648"/>
    </location>
</feature>
<dbReference type="eggNOG" id="ENOG502S2SE">
    <property type="taxonomic scope" value="Eukaryota"/>
</dbReference>
<feature type="domain" description="PH" evidence="2">
    <location>
        <begin position="105"/>
        <end position="138"/>
    </location>
</feature>
<evidence type="ECO:0000256" key="1">
    <source>
        <dbReference type="SAM" id="MobiDB-lite"/>
    </source>
</evidence>
<feature type="region of interest" description="Disordered" evidence="1">
    <location>
        <begin position="598"/>
        <end position="651"/>
    </location>
</feature>
<evidence type="ECO:0000313" key="3">
    <source>
        <dbReference type="EMBL" id="EQC29608.1"/>
    </source>
</evidence>
<dbReference type="InterPro" id="IPR001849">
    <property type="entry name" value="PH_domain"/>
</dbReference>
<proteinExistence type="predicted"/>
<dbReference type="Proteomes" id="UP000030762">
    <property type="component" value="Unassembled WGS sequence"/>
</dbReference>
<evidence type="ECO:0000259" key="2">
    <source>
        <dbReference type="PROSITE" id="PS50003"/>
    </source>
</evidence>
<protein>
    <recommendedName>
        <fullName evidence="2">PH domain-containing protein</fullName>
    </recommendedName>
</protein>
<accession>T0RBP4</accession>
<feature type="domain" description="PH" evidence="2">
    <location>
        <begin position="141"/>
        <end position="240"/>
    </location>
</feature>
<dbReference type="CDD" id="cd00821">
    <property type="entry name" value="PH"/>
    <property type="match status" value="2"/>
</dbReference>
<dbReference type="SMART" id="SM00233">
    <property type="entry name" value="PH"/>
    <property type="match status" value="4"/>
</dbReference>
<dbReference type="Pfam" id="PF00169">
    <property type="entry name" value="PH"/>
    <property type="match status" value="1"/>
</dbReference>
<keyword evidence="4" id="KW-1185">Reference proteome</keyword>
<dbReference type="GeneID" id="19953342"/>
<dbReference type="STRING" id="1156394.T0RBP4"/>
<dbReference type="SUPFAM" id="SSF50729">
    <property type="entry name" value="PH domain-like"/>
    <property type="match status" value="4"/>
</dbReference>
<dbReference type="OMA" id="QWHERIV"/>
<feature type="domain" description="PH" evidence="2">
    <location>
        <begin position="252"/>
        <end position="348"/>
    </location>
</feature>
<evidence type="ECO:0000313" key="4">
    <source>
        <dbReference type="Proteomes" id="UP000030762"/>
    </source>
</evidence>
<dbReference type="InterPro" id="IPR011993">
    <property type="entry name" value="PH-like_dom_sf"/>
</dbReference>